<dbReference type="AlphaFoldDB" id="A0A9X2REB2"/>
<keyword evidence="1" id="KW-1133">Transmembrane helix</keyword>
<organism evidence="2 3">
    <name type="scientific">Gracilimonas sediminicola</name>
    <dbReference type="NCBI Taxonomy" id="2952158"/>
    <lineage>
        <taxon>Bacteria</taxon>
        <taxon>Pseudomonadati</taxon>
        <taxon>Balneolota</taxon>
        <taxon>Balneolia</taxon>
        <taxon>Balneolales</taxon>
        <taxon>Balneolaceae</taxon>
        <taxon>Gracilimonas</taxon>
    </lineage>
</organism>
<comment type="caution">
    <text evidence="2">The sequence shown here is derived from an EMBL/GenBank/DDBJ whole genome shotgun (WGS) entry which is preliminary data.</text>
</comment>
<accession>A0A9X2REB2</accession>
<dbReference type="EMBL" id="JANDBC010000001">
    <property type="protein sequence ID" value="MCP9290128.1"/>
    <property type="molecule type" value="Genomic_DNA"/>
</dbReference>
<gene>
    <name evidence="2" type="ORF">NM125_00880</name>
</gene>
<evidence type="ECO:0000313" key="3">
    <source>
        <dbReference type="Proteomes" id="UP001139125"/>
    </source>
</evidence>
<reference evidence="2" key="1">
    <citation type="submission" date="2022-06" db="EMBL/GenBank/DDBJ databases">
        <title>Gracilimonas sp. CAU 1638 isolated from sea sediment.</title>
        <authorList>
            <person name="Kim W."/>
        </authorList>
    </citation>
    <scope>NUCLEOTIDE SEQUENCE</scope>
    <source>
        <strain evidence="2">CAU 1638</strain>
    </source>
</reference>
<evidence type="ECO:0000256" key="1">
    <source>
        <dbReference type="SAM" id="Phobius"/>
    </source>
</evidence>
<proteinExistence type="predicted"/>
<sequence>MSSKNILFTNWHAMRWVALGIAVFFATLAIIDREIITGMLAAFFLFQAVTNKGCMVSPSCGIPVDENQTSFKEYEEPDFTEIK</sequence>
<dbReference type="Proteomes" id="UP001139125">
    <property type="component" value="Unassembled WGS sequence"/>
</dbReference>
<feature type="transmembrane region" description="Helical" evidence="1">
    <location>
        <begin position="12"/>
        <end position="31"/>
    </location>
</feature>
<protein>
    <recommendedName>
        <fullName evidence="4">DUF2892 domain-containing protein</fullName>
    </recommendedName>
</protein>
<keyword evidence="3" id="KW-1185">Reference proteome</keyword>
<name>A0A9X2REB2_9BACT</name>
<keyword evidence="1" id="KW-0472">Membrane</keyword>
<evidence type="ECO:0008006" key="4">
    <source>
        <dbReference type="Google" id="ProtNLM"/>
    </source>
</evidence>
<evidence type="ECO:0000313" key="2">
    <source>
        <dbReference type="EMBL" id="MCP9290128.1"/>
    </source>
</evidence>
<keyword evidence="1" id="KW-0812">Transmembrane</keyword>
<dbReference type="RefSeq" id="WP_255131914.1">
    <property type="nucleotide sequence ID" value="NZ_JANDBC010000001.1"/>
</dbReference>